<comment type="caution">
    <text evidence="1">The sequence shown here is derived from an EMBL/GenBank/DDBJ whole genome shotgun (WGS) entry which is preliminary data.</text>
</comment>
<name>A0AAI9VDN9_9PEZI</name>
<organism evidence="1 2">
    <name type="scientific">Colletotrichum cuscutae</name>
    <dbReference type="NCBI Taxonomy" id="1209917"/>
    <lineage>
        <taxon>Eukaryota</taxon>
        <taxon>Fungi</taxon>
        <taxon>Dikarya</taxon>
        <taxon>Ascomycota</taxon>
        <taxon>Pezizomycotina</taxon>
        <taxon>Sordariomycetes</taxon>
        <taxon>Hypocreomycetidae</taxon>
        <taxon>Glomerellales</taxon>
        <taxon>Glomerellaceae</taxon>
        <taxon>Colletotrichum</taxon>
        <taxon>Colletotrichum acutatum species complex</taxon>
    </lineage>
</organism>
<evidence type="ECO:0000313" key="2">
    <source>
        <dbReference type="Proteomes" id="UP001239213"/>
    </source>
</evidence>
<dbReference type="AlphaFoldDB" id="A0AAI9VDN9"/>
<dbReference type="Proteomes" id="UP001239213">
    <property type="component" value="Unassembled WGS sequence"/>
</dbReference>
<keyword evidence="2" id="KW-1185">Reference proteome</keyword>
<protein>
    <submittedName>
        <fullName evidence="1">Uncharacterized protein</fullName>
    </submittedName>
</protein>
<dbReference type="EMBL" id="MPDP01000084">
    <property type="protein sequence ID" value="KAK1483617.1"/>
    <property type="molecule type" value="Genomic_DNA"/>
</dbReference>
<reference evidence="1" key="1">
    <citation type="submission" date="2016-11" db="EMBL/GenBank/DDBJ databases">
        <title>The genome sequence of Colletotrichum cuscutae.</title>
        <authorList>
            <person name="Baroncelli R."/>
        </authorList>
    </citation>
    <scope>NUCLEOTIDE SEQUENCE</scope>
    <source>
        <strain evidence="1">IMI 304802</strain>
    </source>
</reference>
<accession>A0AAI9VDN9</accession>
<proteinExistence type="predicted"/>
<gene>
    <name evidence="1" type="ORF">CCUS01_15679</name>
</gene>
<sequence>MPEPPRGCPSMDWSGIILCKRYPKERQVKGEKKGTVCSAR</sequence>
<evidence type="ECO:0000313" key="1">
    <source>
        <dbReference type="EMBL" id="KAK1483617.1"/>
    </source>
</evidence>